<evidence type="ECO:0000256" key="1">
    <source>
        <dbReference type="SAM" id="MobiDB-lite"/>
    </source>
</evidence>
<accession>A0ABN0VK16</accession>
<dbReference type="EMBL" id="BAAAFR010000001">
    <property type="protein sequence ID" value="GAA0307648.1"/>
    <property type="molecule type" value="Genomic_DNA"/>
</dbReference>
<evidence type="ECO:0000313" key="3">
    <source>
        <dbReference type="Proteomes" id="UP001501787"/>
    </source>
</evidence>
<evidence type="ECO:0000313" key="2">
    <source>
        <dbReference type="EMBL" id="GAA0307648.1"/>
    </source>
</evidence>
<gene>
    <name evidence="2" type="ORF">GCM10009129_00910</name>
</gene>
<comment type="caution">
    <text evidence="2">The sequence shown here is derived from an EMBL/GenBank/DDBJ whole genome shotgun (WGS) entry which is preliminary data.</text>
</comment>
<dbReference type="Proteomes" id="UP001501787">
    <property type="component" value="Unassembled WGS sequence"/>
</dbReference>
<keyword evidence="3" id="KW-1185">Reference proteome</keyword>
<sequence>MSFLNFSVSKVLAAGCMTALLGITAGCVSTPYYDGYGKNDDYRKYDIYGNTIYGDRDYDRNKDYKENFGHVSQELRARLERSGYKVMDVRKDKGNSNRILAHARRNNQTYEMLYTYPSLRHISTRAYERSNAKGNKHGNKHNGYKYKNKHD</sequence>
<reference evidence="2 3" key="1">
    <citation type="journal article" date="2019" name="Int. J. Syst. Evol. Microbiol.">
        <title>The Global Catalogue of Microorganisms (GCM) 10K type strain sequencing project: providing services to taxonomists for standard genome sequencing and annotation.</title>
        <authorList>
            <consortium name="The Broad Institute Genomics Platform"/>
            <consortium name="The Broad Institute Genome Sequencing Center for Infectious Disease"/>
            <person name="Wu L."/>
            <person name="Ma J."/>
        </authorList>
    </citation>
    <scope>NUCLEOTIDE SEQUENCE [LARGE SCALE GENOMIC DNA]</scope>
    <source>
        <strain evidence="2 3">JCM 16343</strain>
    </source>
</reference>
<name>A0ABN0VK16_9GAMM</name>
<feature type="compositionally biased region" description="Basic residues" evidence="1">
    <location>
        <begin position="134"/>
        <end position="151"/>
    </location>
</feature>
<organism evidence="2 3">
    <name type="scientific">Psychrobacter aestuarii</name>
    <dbReference type="NCBI Taxonomy" id="556327"/>
    <lineage>
        <taxon>Bacteria</taxon>
        <taxon>Pseudomonadati</taxon>
        <taxon>Pseudomonadota</taxon>
        <taxon>Gammaproteobacteria</taxon>
        <taxon>Moraxellales</taxon>
        <taxon>Moraxellaceae</taxon>
        <taxon>Psychrobacter</taxon>
    </lineage>
</organism>
<feature type="region of interest" description="Disordered" evidence="1">
    <location>
        <begin position="129"/>
        <end position="151"/>
    </location>
</feature>
<dbReference type="RefSeq" id="WP_201504349.1">
    <property type="nucleotide sequence ID" value="NZ_BAAAFR010000001.1"/>
</dbReference>
<proteinExistence type="predicted"/>
<evidence type="ECO:0008006" key="4">
    <source>
        <dbReference type="Google" id="ProtNLM"/>
    </source>
</evidence>
<protein>
    <recommendedName>
        <fullName evidence="4">DUF4136 domain-containing protein</fullName>
    </recommendedName>
</protein>